<dbReference type="EMBL" id="ACNN01000007">
    <property type="protein sequence ID" value="EEN83456.1"/>
    <property type="molecule type" value="Genomic_DNA"/>
</dbReference>
<accession>C3J8Q3</accession>
<dbReference type="STRING" id="553175.POREN0001_0572"/>
<sequence>MSKEERGAKTKYTLLFFVSKGGEPSLQYIFLSLRTQIS</sequence>
<gene>
    <name evidence="1" type="ORF">POREN0001_0572</name>
</gene>
<dbReference type="Proteomes" id="UP000004295">
    <property type="component" value="Unassembled WGS sequence"/>
</dbReference>
<evidence type="ECO:0000313" key="1">
    <source>
        <dbReference type="EMBL" id="EEN83456.1"/>
    </source>
</evidence>
<proteinExistence type="predicted"/>
<name>C3J8Q3_POREA</name>
<organism evidence="1 2">
    <name type="scientific">Porphyromonas endodontalis (strain ATCC 35406 / DSM 24491 / JCM 8526 / CCUG 16442 / BCRC 14492 / NCTC 13058 / HG 370)</name>
    <name type="common">Bacteroides endodontalis</name>
    <dbReference type="NCBI Taxonomy" id="553175"/>
    <lineage>
        <taxon>Bacteria</taxon>
        <taxon>Pseudomonadati</taxon>
        <taxon>Bacteroidota</taxon>
        <taxon>Bacteroidia</taxon>
        <taxon>Bacteroidales</taxon>
        <taxon>Porphyromonadaceae</taxon>
        <taxon>Porphyromonas</taxon>
    </lineage>
</organism>
<protein>
    <submittedName>
        <fullName evidence="1">Uncharacterized protein</fullName>
    </submittedName>
</protein>
<reference evidence="1 2" key="1">
    <citation type="submission" date="2009-04" db="EMBL/GenBank/DDBJ databases">
        <authorList>
            <person name="Sebastian Y."/>
            <person name="Madupu R."/>
            <person name="Durkin A.S."/>
            <person name="Torralba M."/>
            <person name="Methe B."/>
            <person name="Sutton G.G."/>
            <person name="Strausberg R.L."/>
            <person name="Nelson K.E."/>
        </authorList>
    </citation>
    <scope>NUCLEOTIDE SEQUENCE [LARGE SCALE GENOMIC DNA]</scope>
    <source>
        <strain evidence="2">ATCC 35406 / BCRC 14492 / JCM 8526 / NCTC 13058 / HG 370</strain>
    </source>
</reference>
<keyword evidence="2" id="KW-1185">Reference proteome</keyword>
<evidence type="ECO:0000313" key="2">
    <source>
        <dbReference type="Proteomes" id="UP000004295"/>
    </source>
</evidence>
<comment type="caution">
    <text evidence="1">The sequence shown here is derived from an EMBL/GenBank/DDBJ whole genome shotgun (WGS) entry which is preliminary data.</text>
</comment>
<dbReference type="AlphaFoldDB" id="C3J8Q3"/>